<dbReference type="PANTHER" id="PTHR14159">
    <property type="entry name" value="ATAXIN-3-RELATED"/>
    <property type="match status" value="1"/>
</dbReference>
<dbReference type="EMBL" id="MCGR01000018">
    <property type="protein sequence ID" value="ORY84137.1"/>
    <property type="molecule type" value="Genomic_DNA"/>
</dbReference>
<keyword evidence="7" id="KW-0677">Repeat</keyword>
<name>A0A1Y2FKN5_9BASI</name>
<evidence type="ECO:0000256" key="14">
    <source>
        <dbReference type="ARBA" id="ARBA00060106"/>
    </source>
</evidence>
<comment type="caution">
    <text evidence="21">The sequence shown here is derived from an EMBL/GenBank/DDBJ whole genome shotgun (WGS) entry which is preliminary data.</text>
</comment>
<feature type="domain" description="Josephin" evidence="20">
    <location>
        <begin position="6"/>
        <end position="184"/>
    </location>
</feature>
<dbReference type="STRING" id="106004.A0A1Y2FKN5"/>
<dbReference type="PROSITE" id="PS50957">
    <property type="entry name" value="JOSEPHIN"/>
    <property type="match status" value="1"/>
</dbReference>
<keyword evidence="22" id="KW-1185">Reference proteome</keyword>
<feature type="region of interest" description="Disordered" evidence="19">
    <location>
        <begin position="193"/>
        <end position="456"/>
    </location>
</feature>
<feature type="compositionally biased region" description="Basic and acidic residues" evidence="19">
    <location>
        <begin position="419"/>
        <end position="429"/>
    </location>
</feature>
<evidence type="ECO:0000256" key="15">
    <source>
        <dbReference type="ARBA" id="ARBA00063584"/>
    </source>
</evidence>
<evidence type="ECO:0000256" key="8">
    <source>
        <dbReference type="ARBA" id="ARBA00022786"/>
    </source>
</evidence>
<keyword evidence="10" id="KW-0788">Thiol protease</keyword>
<dbReference type="OrthoDB" id="10063692at2759"/>
<evidence type="ECO:0000256" key="1">
    <source>
        <dbReference type="ARBA" id="ARBA00000707"/>
    </source>
</evidence>
<evidence type="ECO:0000256" key="5">
    <source>
        <dbReference type="ARBA" id="ARBA00022490"/>
    </source>
</evidence>
<dbReference type="Gene3D" id="3.90.70.40">
    <property type="match status" value="1"/>
</dbReference>
<feature type="compositionally biased region" description="Basic and acidic residues" evidence="19">
    <location>
        <begin position="366"/>
        <end position="381"/>
    </location>
</feature>
<organism evidence="21 22">
    <name type="scientific">Leucosporidium creatinivorum</name>
    <dbReference type="NCBI Taxonomy" id="106004"/>
    <lineage>
        <taxon>Eukaryota</taxon>
        <taxon>Fungi</taxon>
        <taxon>Dikarya</taxon>
        <taxon>Basidiomycota</taxon>
        <taxon>Pucciniomycotina</taxon>
        <taxon>Microbotryomycetes</taxon>
        <taxon>Leucosporidiales</taxon>
        <taxon>Leucosporidium</taxon>
    </lineage>
</organism>
<evidence type="ECO:0000256" key="11">
    <source>
        <dbReference type="ARBA" id="ARBA00023015"/>
    </source>
</evidence>
<dbReference type="Gene3D" id="1.10.287.10">
    <property type="entry name" value="S15/NS1, RNA-binding"/>
    <property type="match status" value="1"/>
</dbReference>
<keyword evidence="12" id="KW-0804">Transcription</keyword>
<dbReference type="Pfam" id="PF02099">
    <property type="entry name" value="Josephin"/>
    <property type="match status" value="1"/>
</dbReference>
<feature type="compositionally biased region" description="Acidic residues" evidence="19">
    <location>
        <begin position="430"/>
        <end position="443"/>
    </location>
</feature>
<sequence length="456" mass="48859">MDAQFIKTIYHEKQEAGSMLCGQHALNNLLQESAFTAQDLADIARQLDALELQQLGVVEGAQLAGGESNNYDDSGFFSVEVLSKALEVLGLRLVRWKSQEMKYARDHPEQMEGFVLNHQLHWYSIRRFGRPERFYNLDSCIPQPSWISPTYLGLSLREAELQGYSIFAVVPADDSRVGGLPSCAASDLALTLPAPTSRGGDSSTSNAVASTSTSSFQGAGNVLGSKPATLPSISTNSSAAASASSSTTSTSTSKGKNKRPPVDDAMDEDDDLIIVGGSSTSGATSQARSTSSVEEESEKRRQRRRIGDRDLPVSSGSASPAPPEVKGQTQLTEDEQMALAIAESLRASKLETDADDDEEDEIVVVGDRKKEEVKGKGKAKDSSTSAPAPTSRARRGDEEEDAELAAALKASLLDAGGAGEREGSSSKEVEETEEDDGEDDTPSMEELRRRRLARFG</sequence>
<evidence type="ECO:0000256" key="13">
    <source>
        <dbReference type="ARBA" id="ARBA00023242"/>
    </source>
</evidence>
<dbReference type="InParanoid" id="A0A1Y2FKN5"/>
<evidence type="ECO:0000313" key="21">
    <source>
        <dbReference type="EMBL" id="ORY84137.1"/>
    </source>
</evidence>
<feature type="compositionally biased region" description="Low complexity" evidence="19">
    <location>
        <begin position="276"/>
        <end position="292"/>
    </location>
</feature>
<comment type="subcellular location">
    <subcellularLocation>
        <location evidence="3">Cytoplasm</location>
    </subcellularLocation>
    <subcellularLocation>
        <location evidence="2">Nucleus</location>
    </subcellularLocation>
</comment>
<evidence type="ECO:0000256" key="6">
    <source>
        <dbReference type="ARBA" id="ARBA00022670"/>
    </source>
</evidence>
<comment type="subunit">
    <text evidence="15">Forms a complex composed of deubiquitinating enzyme atx-3, adapter ubxn-5 and cdc-48.1. Forms a complex composed of deubiquitinating enzyme atx-3, E4 ubiquitin-protein ligase ufd-2 and cdc-48.1. Interacts (via RRDR motif) with cdc-48.1 (via N-terminus) and cdc-48.2 (via N-terminus); the interaction with cdc-48.1 is not required for atx-3 enzymatic activity. Interacts (via C-terminus) with ubxn-5. May interact with ned-8.</text>
</comment>
<evidence type="ECO:0000256" key="2">
    <source>
        <dbReference type="ARBA" id="ARBA00004123"/>
    </source>
</evidence>
<feature type="compositionally biased region" description="Low complexity" evidence="19">
    <location>
        <begin position="232"/>
        <end position="253"/>
    </location>
</feature>
<gene>
    <name evidence="21" type="ORF">BCR35DRAFT_303209</name>
</gene>
<accession>A0A1Y2FKN5</accession>
<evidence type="ECO:0000259" key="20">
    <source>
        <dbReference type="PROSITE" id="PS50957"/>
    </source>
</evidence>
<dbReference type="InterPro" id="IPR033865">
    <property type="entry name" value="Ataxin-3"/>
</dbReference>
<evidence type="ECO:0000256" key="4">
    <source>
        <dbReference type="ARBA" id="ARBA00012759"/>
    </source>
</evidence>
<feature type="compositionally biased region" description="Acidic residues" evidence="19">
    <location>
        <begin position="353"/>
        <end position="362"/>
    </location>
</feature>
<dbReference type="FunFam" id="1.10.287.10:FF:000018">
    <property type="entry name" value="Ataxin-3 homolog"/>
    <property type="match status" value="1"/>
</dbReference>
<keyword evidence="9 18" id="KW-0378">Hydrolase</keyword>
<protein>
    <recommendedName>
        <fullName evidence="16">Ataxin-3 homolog</fullName>
        <ecNumber evidence="4">3.4.19.12</ecNumber>
    </recommendedName>
    <alternativeName>
        <fullName evidence="17">Machado-Joseph disease-like protein</fullName>
    </alternativeName>
</protein>
<dbReference type="PANTHER" id="PTHR14159:SF0">
    <property type="entry name" value="ATAXIN-3-RELATED"/>
    <property type="match status" value="1"/>
</dbReference>
<dbReference type="PRINTS" id="PR01233">
    <property type="entry name" value="JOSEPHIN"/>
</dbReference>
<evidence type="ECO:0000256" key="12">
    <source>
        <dbReference type="ARBA" id="ARBA00023163"/>
    </source>
</evidence>
<dbReference type="InterPro" id="IPR006155">
    <property type="entry name" value="Josephin"/>
</dbReference>
<dbReference type="GO" id="GO:0004843">
    <property type="term" value="F:cysteine-type deubiquitinase activity"/>
    <property type="evidence" value="ECO:0007669"/>
    <property type="project" value="UniProtKB-EC"/>
</dbReference>
<comment type="catalytic activity">
    <reaction evidence="1">
        <text>Thiol-dependent hydrolysis of ester, thioester, amide, peptide and isopeptide bonds formed by the C-terminal Gly of ubiquitin (a 76-residue protein attached to proteins as an intracellular targeting signal).</text>
        <dbReference type="EC" id="3.4.19.12"/>
    </reaction>
</comment>
<keyword evidence="6" id="KW-0645">Protease</keyword>
<dbReference type="InterPro" id="IPR003903">
    <property type="entry name" value="UIM_dom"/>
</dbReference>
<keyword evidence="11" id="KW-0805">Transcription regulation</keyword>
<feature type="active site" evidence="18">
    <location>
        <position position="21"/>
    </location>
</feature>
<dbReference type="GO" id="GO:0016579">
    <property type="term" value="P:protein deubiquitination"/>
    <property type="evidence" value="ECO:0007669"/>
    <property type="project" value="InterPro"/>
</dbReference>
<keyword evidence="5" id="KW-0963">Cytoplasm</keyword>
<dbReference type="EC" id="3.4.19.12" evidence="4"/>
<proteinExistence type="predicted"/>
<dbReference type="GO" id="GO:0005634">
    <property type="term" value="C:nucleus"/>
    <property type="evidence" value="ECO:0007669"/>
    <property type="project" value="UniProtKB-SubCell"/>
</dbReference>
<comment type="function">
    <text evidence="14">Acts as a chain editing deubiquitinating enzyme that binds and cleaves 'Lys-48'-linked polyubiquitin chains, with a preference for chains containing four or more ubiquitin molecules thereby modulating protein degradation by the ubiquitin-proteasome pathway. Probably by regulating the IGF-1-insulin-like pathway, regulates lifespan. Regulates germline DNA double-strand-break repair and apoptosis in response to DNA damage by recruiting E4 ubiquitin-protein ligase ufd-2 to DNA repair foci. Interacts with key regulators of transcription and represses transcription. Acts as a histone-binding protein that regulates transcription.</text>
</comment>
<evidence type="ECO:0000256" key="3">
    <source>
        <dbReference type="ARBA" id="ARBA00004496"/>
    </source>
</evidence>
<dbReference type="SMART" id="SM01246">
    <property type="entry name" value="Josephin"/>
    <property type="match status" value="1"/>
</dbReference>
<evidence type="ECO:0000256" key="19">
    <source>
        <dbReference type="SAM" id="MobiDB-lite"/>
    </source>
</evidence>
<feature type="compositionally biased region" description="Low complexity" evidence="19">
    <location>
        <begin position="202"/>
        <end position="215"/>
    </location>
</feature>
<dbReference type="Proteomes" id="UP000193467">
    <property type="component" value="Unassembled WGS sequence"/>
</dbReference>
<dbReference type="GO" id="GO:0006508">
    <property type="term" value="P:proteolysis"/>
    <property type="evidence" value="ECO:0007669"/>
    <property type="project" value="UniProtKB-KW"/>
</dbReference>
<dbReference type="PROSITE" id="PS50330">
    <property type="entry name" value="UIM"/>
    <property type="match status" value="1"/>
</dbReference>
<dbReference type="SMART" id="SM00726">
    <property type="entry name" value="UIM"/>
    <property type="match status" value="2"/>
</dbReference>
<feature type="active site" evidence="18">
    <location>
        <position position="138"/>
    </location>
</feature>
<evidence type="ECO:0000256" key="7">
    <source>
        <dbReference type="ARBA" id="ARBA00022737"/>
    </source>
</evidence>
<evidence type="ECO:0000256" key="18">
    <source>
        <dbReference type="PROSITE-ProRule" id="PRU00331"/>
    </source>
</evidence>
<evidence type="ECO:0000256" key="17">
    <source>
        <dbReference type="ARBA" id="ARBA00082365"/>
    </source>
</evidence>
<feature type="compositionally biased region" description="Low complexity" evidence="19">
    <location>
        <begin position="382"/>
        <end position="391"/>
    </location>
</feature>
<keyword evidence="13" id="KW-0539">Nucleus</keyword>
<evidence type="ECO:0000256" key="9">
    <source>
        <dbReference type="ARBA" id="ARBA00022801"/>
    </source>
</evidence>
<reference evidence="21 22" key="1">
    <citation type="submission" date="2016-07" db="EMBL/GenBank/DDBJ databases">
        <title>Pervasive Adenine N6-methylation of Active Genes in Fungi.</title>
        <authorList>
            <consortium name="DOE Joint Genome Institute"/>
            <person name="Mondo S.J."/>
            <person name="Dannebaum R.O."/>
            <person name="Kuo R.C."/>
            <person name="Labutti K."/>
            <person name="Haridas S."/>
            <person name="Kuo A."/>
            <person name="Salamov A."/>
            <person name="Ahrendt S.R."/>
            <person name="Lipzen A."/>
            <person name="Sullivan W."/>
            <person name="Andreopoulos W.B."/>
            <person name="Clum A."/>
            <person name="Lindquist E."/>
            <person name="Daum C."/>
            <person name="Ramamoorthy G.K."/>
            <person name="Gryganskyi A."/>
            <person name="Culley D."/>
            <person name="Magnuson J.K."/>
            <person name="James T.Y."/>
            <person name="O'Malley M.A."/>
            <person name="Stajich J.E."/>
            <person name="Spatafora J.W."/>
            <person name="Visel A."/>
            <person name="Grigoriev I.V."/>
        </authorList>
    </citation>
    <scope>NUCLEOTIDE SEQUENCE [LARGE SCALE GENOMIC DNA]</scope>
    <source>
        <strain evidence="21 22">62-1032</strain>
    </source>
</reference>
<dbReference type="GO" id="GO:0005737">
    <property type="term" value="C:cytoplasm"/>
    <property type="evidence" value="ECO:0007669"/>
    <property type="project" value="UniProtKB-SubCell"/>
</dbReference>
<dbReference type="AlphaFoldDB" id="A0A1Y2FKN5"/>
<evidence type="ECO:0000256" key="16">
    <source>
        <dbReference type="ARBA" id="ARBA00069055"/>
    </source>
</evidence>
<evidence type="ECO:0000313" key="22">
    <source>
        <dbReference type="Proteomes" id="UP000193467"/>
    </source>
</evidence>
<feature type="active site" evidence="18">
    <location>
        <position position="121"/>
    </location>
</feature>
<feature type="compositionally biased region" description="Low complexity" evidence="19">
    <location>
        <begin position="404"/>
        <end position="415"/>
    </location>
</feature>
<evidence type="ECO:0000256" key="10">
    <source>
        <dbReference type="ARBA" id="ARBA00022807"/>
    </source>
</evidence>
<keyword evidence="8" id="KW-0833">Ubl conjugation pathway</keyword>